<feature type="domain" description="Aspartate/glutamate/uridylate kinase" evidence="28">
    <location>
        <begin position="12"/>
        <end position="286"/>
    </location>
</feature>
<comment type="function">
    <text evidence="23">Bifunctional aspartate kinase and homoserine dehydrogenase that catalyzes the first and the third steps toward the synthesis of lysine, methionine and threonine from aspartate.</text>
</comment>
<evidence type="ECO:0000256" key="27">
    <source>
        <dbReference type="PIRNR" id="PIRNR000727"/>
    </source>
</evidence>
<dbReference type="GO" id="GO:0005524">
    <property type="term" value="F:ATP binding"/>
    <property type="evidence" value="ECO:0007669"/>
    <property type="project" value="UniProtKB-UniRule"/>
</dbReference>
<keyword evidence="13" id="KW-0479">Metal-binding</keyword>
<evidence type="ECO:0000256" key="15">
    <source>
        <dbReference type="ARBA" id="ARBA00022777"/>
    </source>
</evidence>
<keyword evidence="19" id="KW-0520">NAD</keyword>
<keyword evidence="10 27" id="KW-0028">Amino-acid biosynthesis</keyword>
<keyword evidence="17 27" id="KW-0521">NADP</keyword>
<keyword evidence="22" id="KW-0511">Multifunctional enzyme</keyword>
<evidence type="ECO:0000256" key="2">
    <source>
        <dbReference type="ARBA" id="ARBA00004766"/>
    </source>
</evidence>
<evidence type="ECO:0000256" key="4">
    <source>
        <dbReference type="ARBA" id="ARBA00005056"/>
    </source>
</evidence>
<evidence type="ECO:0000256" key="19">
    <source>
        <dbReference type="ARBA" id="ARBA00023027"/>
    </source>
</evidence>
<dbReference type="EMBL" id="JACHGR010000011">
    <property type="protein sequence ID" value="MBB6057015.1"/>
    <property type="molecule type" value="Genomic_DNA"/>
</dbReference>
<keyword evidence="18 27" id="KW-0560">Oxidoreductase</keyword>
<dbReference type="GO" id="GO:0004072">
    <property type="term" value="F:aspartate kinase activity"/>
    <property type="evidence" value="ECO:0007669"/>
    <property type="project" value="UniProtKB-UniRule"/>
</dbReference>
<dbReference type="GO" id="GO:0009088">
    <property type="term" value="P:threonine biosynthetic process"/>
    <property type="evidence" value="ECO:0007669"/>
    <property type="project" value="UniProtKB-UniRule"/>
</dbReference>
<evidence type="ECO:0000256" key="25">
    <source>
        <dbReference type="ARBA" id="ARBA00048841"/>
    </source>
</evidence>
<dbReference type="GO" id="GO:0004412">
    <property type="term" value="F:homoserine dehydrogenase activity"/>
    <property type="evidence" value="ECO:0007669"/>
    <property type="project" value="UniProtKB-UniRule"/>
</dbReference>
<accession>A0A841GNY9</accession>
<name>A0A841GNY9_9GAMM</name>
<dbReference type="GO" id="GO:0009090">
    <property type="term" value="P:homoserine biosynthetic process"/>
    <property type="evidence" value="ECO:0007669"/>
    <property type="project" value="UniProtKB-ARBA"/>
</dbReference>
<evidence type="ECO:0000256" key="20">
    <source>
        <dbReference type="ARBA" id="ARBA00023053"/>
    </source>
</evidence>
<evidence type="ECO:0000256" key="1">
    <source>
        <dbReference type="ARBA" id="ARBA00001920"/>
    </source>
</evidence>
<dbReference type="GO" id="GO:0050661">
    <property type="term" value="F:NADP binding"/>
    <property type="evidence" value="ECO:0007669"/>
    <property type="project" value="UniProtKB-UniRule"/>
</dbReference>
<keyword evidence="15 27" id="KW-0418">Kinase</keyword>
<evidence type="ECO:0000256" key="12">
    <source>
        <dbReference type="ARBA" id="ARBA00022697"/>
    </source>
</evidence>
<evidence type="ECO:0000256" key="6">
    <source>
        <dbReference type="ARBA" id="ARBA00005139"/>
    </source>
</evidence>
<dbReference type="GO" id="GO:0009086">
    <property type="term" value="P:methionine biosynthetic process"/>
    <property type="evidence" value="ECO:0007669"/>
    <property type="project" value="UniProtKB-KW"/>
</dbReference>
<dbReference type="InterPro" id="IPR001341">
    <property type="entry name" value="Asp_kinase"/>
</dbReference>
<keyword evidence="20" id="KW-0915">Sodium</keyword>
<keyword evidence="11 27" id="KW-0808">Transferase</keyword>
<dbReference type="InterPro" id="IPR001342">
    <property type="entry name" value="HDH_cat"/>
</dbReference>
<dbReference type="FunFam" id="3.30.360.10:FF:000006">
    <property type="entry name" value="Bifunctional aspartokinase/homoserine dehydrogenase"/>
    <property type="match status" value="1"/>
</dbReference>
<dbReference type="GO" id="GO:0009089">
    <property type="term" value="P:lysine biosynthetic process via diaminopimelate"/>
    <property type="evidence" value="ECO:0007669"/>
    <property type="project" value="UniProtKB-UniRule"/>
</dbReference>
<comment type="pathway">
    <text evidence="3 27">Amino-acid biosynthesis; L-methionine biosynthesis via de novo pathway; L-homoserine from L-aspartate: step 1/3.</text>
</comment>
<evidence type="ECO:0000256" key="5">
    <source>
        <dbReference type="ARBA" id="ARBA00005062"/>
    </source>
</evidence>
<evidence type="ECO:0000256" key="8">
    <source>
        <dbReference type="ARBA" id="ARBA00010046"/>
    </source>
</evidence>
<comment type="catalytic activity">
    <reaction evidence="25">
        <text>L-homoserine + NADP(+) = L-aspartate 4-semialdehyde + NADPH + H(+)</text>
        <dbReference type="Rhea" id="RHEA:15761"/>
        <dbReference type="ChEBI" id="CHEBI:15378"/>
        <dbReference type="ChEBI" id="CHEBI:57476"/>
        <dbReference type="ChEBI" id="CHEBI:57783"/>
        <dbReference type="ChEBI" id="CHEBI:58349"/>
        <dbReference type="ChEBI" id="CHEBI:537519"/>
        <dbReference type="EC" id="1.1.1.3"/>
    </reaction>
    <physiologicalReaction direction="right-to-left" evidence="25">
        <dbReference type="Rhea" id="RHEA:15763"/>
    </physiologicalReaction>
</comment>
<evidence type="ECO:0000256" key="9">
    <source>
        <dbReference type="ARBA" id="ARBA00011881"/>
    </source>
</evidence>
<evidence type="ECO:0000256" key="17">
    <source>
        <dbReference type="ARBA" id="ARBA00022857"/>
    </source>
</evidence>
<evidence type="ECO:0000256" key="3">
    <source>
        <dbReference type="ARBA" id="ARBA00004986"/>
    </source>
</evidence>
<dbReference type="InterPro" id="IPR019811">
    <property type="entry name" value="HDH_CS"/>
</dbReference>
<dbReference type="Gene3D" id="3.30.360.10">
    <property type="entry name" value="Dihydrodipicolinate Reductase, domain 2"/>
    <property type="match status" value="1"/>
</dbReference>
<dbReference type="PROSITE" id="PS00324">
    <property type="entry name" value="ASPARTOKINASE"/>
    <property type="match status" value="1"/>
</dbReference>
<comment type="similarity">
    <text evidence="7 27">In the C-terminal section; belongs to the homoserine dehydrogenase family.</text>
</comment>
<dbReference type="NCBIfam" id="TIGR00657">
    <property type="entry name" value="asp_kinases"/>
    <property type="match status" value="1"/>
</dbReference>
<keyword evidence="16 27" id="KW-0067">ATP-binding</keyword>
<dbReference type="Pfam" id="PF00742">
    <property type="entry name" value="Homoserine_dh"/>
    <property type="match status" value="1"/>
</dbReference>
<evidence type="ECO:0000256" key="14">
    <source>
        <dbReference type="ARBA" id="ARBA00022741"/>
    </source>
</evidence>
<evidence type="ECO:0000256" key="21">
    <source>
        <dbReference type="ARBA" id="ARBA00023167"/>
    </source>
</evidence>
<reference evidence="31 32" key="1">
    <citation type="submission" date="2020-08" db="EMBL/GenBank/DDBJ databases">
        <title>Genomic Encyclopedia of Type Strains, Phase IV (KMG-IV): sequencing the most valuable type-strain genomes for metagenomic binning, comparative biology and taxonomic classification.</title>
        <authorList>
            <person name="Goeker M."/>
        </authorList>
    </citation>
    <scope>NUCLEOTIDE SEQUENCE [LARGE SCALE GENOMIC DNA]</scope>
    <source>
        <strain evidence="31 32">DSM 22975</strain>
    </source>
</reference>
<dbReference type="Gene3D" id="3.40.50.720">
    <property type="entry name" value="NAD(P)-binding Rossmann-like Domain"/>
    <property type="match status" value="1"/>
</dbReference>
<dbReference type="InterPro" id="IPR042199">
    <property type="entry name" value="AsparK_Bifunc_asparK/hSer_DH"/>
</dbReference>
<dbReference type="Pfam" id="PF00696">
    <property type="entry name" value="AA_kinase"/>
    <property type="match status" value="1"/>
</dbReference>
<dbReference type="AlphaFoldDB" id="A0A841GNY9"/>
<protein>
    <recommendedName>
        <fullName evidence="27">Bifunctional aspartokinase/homoserine dehydrogenase</fullName>
    </recommendedName>
    <domain>
        <recommendedName>
            <fullName evidence="27">Aspartokinase</fullName>
            <ecNumber evidence="27">2.7.2.4</ecNumber>
        </recommendedName>
    </domain>
    <domain>
        <recommendedName>
            <fullName evidence="27">Homoserine dehydrogenase</fullName>
            <ecNumber evidence="27">1.1.1.3</ecNumber>
        </recommendedName>
    </domain>
</protein>
<comment type="pathway">
    <text evidence="5 27">Amino-acid biosynthesis; L-methionine biosynthesis via de novo pathway; L-homoserine from L-aspartate: step 3/3.</text>
</comment>
<feature type="domain" description="Aspartate/homoserine dehydrogenase NAD-binding" evidence="30">
    <location>
        <begin position="468"/>
        <end position="600"/>
    </location>
</feature>
<organism evidence="31 32">
    <name type="scientific">Tolumonas osonensis</name>
    <dbReference type="NCBI Taxonomy" id="675874"/>
    <lineage>
        <taxon>Bacteria</taxon>
        <taxon>Pseudomonadati</taxon>
        <taxon>Pseudomonadota</taxon>
        <taxon>Gammaproteobacteria</taxon>
        <taxon>Aeromonadales</taxon>
        <taxon>Aeromonadaceae</taxon>
        <taxon>Tolumonas</taxon>
    </lineage>
</organism>
<dbReference type="InterPro" id="IPR005106">
    <property type="entry name" value="Asp/hSer_DH_NAD-bd"/>
</dbReference>
<evidence type="ECO:0000256" key="26">
    <source>
        <dbReference type="ARBA" id="ARBA00049031"/>
    </source>
</evidence>
<dbReference type="UniPathway" id="UPA00050">
    <property type="reaction ID" value="UER00063"/>
</dbReference>
<evidence type="ECO:0000313" key="32">
    <source>
        <dbReference type="Proteomes" id="UP000585721"/>
    </source>
</evidence>
<dbReference type="UniPathway" id="UPA00034">
    <property type="reaction ID" value="UER00015"/>
</dbReference>
<evidence type="ECO:0000313" key="31">
    <source>
        <dbReference type="EMBL" id="MBB6057015.1"/>
    </source>
</evidence>
<evidence type="ECO:0000259" key="29">
    <source>
        <dbReference type="Pfam" id="PF00742"/>
    </source>
</evidence>
<dbReference type="InterPro" id="IPR049638">
    <property type="entry name" value="AK-HD"/>
</dbReference>
<dbReference type="InterPro" id="IPR018042">
    <property type="entry name" value="Aspartate_kinase_CS"/>
</dbReference>
<evidence type="ECO:0000256" key="7">
    <source>
        <dbReference type="ARBA" id="ARBA00007952"/>
    </source>
</evidence>
<dbReference type="PANTHER" id="PTHR43070">
    <property type="match status" value="1"/>
</dbReference>
<evidence type="ECO:0000256" key="23">
    <source>
        <dbReference type="ARBA" id="ARBA00044938"/>
    </source>
</evidence>
<comment type="similarity">
    <text evidence="8 27">In the N-terminal section; belongs to the aspartokinase family.</text>
</comment>
<comment type="catalytic activity">
    <reaction evidence="24">
        <text>L-aspartate + ATP = 4-phospho-L-aspartate + ADP</text>
        <dbReference type="Rhea" id="RHEA:23776"/>
        <dbReference type="ChEBI" id="CHEBI:29991"/>
        <dbReference type="ChEBI" id="CHEBI:30616"/>
        <dbReference type="ChEBI" id="CHEBI:57535"/>
        <dbReference type="ChEBI" id="CHEBI:456216"/>
        <dbReference type="EC" id="2.7.2.4"/>
    </reaction>
    <physiologicalReaction direction="left-to-right" evidence="24">
        <dbReference type="Rhea" id="RHEA:23777"/>
    </physiologicalReaction>
</comment>
<dbReference type="Proteomes" id="UP000585721">
    <property type="component" value="Unassembled WGS sequence"/>
</dbReference>
<dbReference type="Gene3D" id="3.40.1160.10">
    <property type="entry name" value="Acetylglutamate kinase-like"/>
    <property type="match status" value="1"/>
</dbReference>
<dbReference type="InterPro" id="IPR036291">
    <property type="entry name" value="NAD(P)-bd_dom_sf"/>
</dbReference>
<dbReference type="PIRSF" id="PIRSF000727">
    <property type="entry name" value="ThrA"/>
    <property type="match status" value="1"/>
</dbReference>
<dbReference type="EC" id="1.1.1.3" evidence="27"/>
<feature type="domain" description="Homoserine dehydrogenase catalytic" evidence="29">
    <location>
        <begin position="609"/>
        <end position="804"/>
    </location>
</feature>
<evidence type="ECO:0000259" key="30">
    <source>
        <dbReference type="Pfam" id="PF03447"/>
    </source>
</evidence>
<evidence type="ECO:0000256" key="11">
    <source>
        <dbReference type="ARBA" id="ARBA00022679"/>
    </source>
</evidence>
<dbReference type="InterPro" id="IPR036393">
    <property type="entry name" value="AceGlu_kinase-like_sf"/>
</dbReference>
<dbReference type="InterPro" id="IPR001048">
    <property type="entry name" value="Asp/Glu/Uridylate_kinase"/>
</dbReference>
<comment type="pathway">
    <text evidence="2 27">Amino-acid biosynthesis; L-lysine biosynthesis via DAP pathway; (S)-tetrahydrodipicolinate from L-aspartate: step 1/4.</text>
</comment>
<dbReference type="Pfam" id="PF03447">
    <property type="entry name" value="NAD_binding_3"/>
    <property type="match status" value="1"/>
</dbReference>
<keyword evidence="14 27" id="KW-0547">Nucleotide-binding</keyword>
<evidence type="ECO:0000256" key="16">
    <source>
        <dbReference type="ARBA" id="ARBA00022840"/>
    </source>
</evidence>
<dbReference type="PROSITE" id="PS01042">
    <property type="entry name" value="HOMOSER_DHGENASE"/>
    <property type="match status" value="1"/>
</dbReference>
<dbReference type="UniPathway" id="UPA00051">
    <property type="reaction ID" value="UER00462"/>
</dbReference>
<dbReference type="Gene3D" id="1.20.120.1320">
    <property type="entry name" value="Aspartokinase, catalytic domain"/>
    <property type="match status" value="1"/>
</dbReference>
<evidence type="ECO:0000259" key="28">
    <source>
        <dbReference type="Pfam" id="PF00696"/>
    </source>
</evidence>
<dbReference type="SUPFAM" id="SSF55347">
    <property type="entry name" value="Glyceraldehyde-3-phosphate dehydrogenase-like, C-terminal domain"/>
    <property type="match status" value="1"/>
</dbReference>
<dbReference type="RefSeq" id="WP_188027716.1">
    <property type="nucleotide sequence ID" value="NZ_JACHGR010000011.1"/>
</dbReference>
<keyword evidence="32" id="KW-1185">Reference proteome</keyword>
<dbReference type="EC" id="2.7.2.4" evidence="27"/>
<evidence type="ECO:0000256" key="10">
    <source>
        <dbReference type="ARBA" id="ARBA00022605"/>
    </source>
</evidence>
<dbReference type="PANTHER" id="PTHR43070:SF5">
    <property type="entry name" value="HOMOSERINE DEHYDROGENASE"/>
    <property type="match status" value="1"/>
</dbReference>
<evidence type="ECO:0000256" key="13">
    <source>
        <dbReference type="ARBA" id="ARBA00022723"/>
    </source>
</evidence>
<gene>
    <name evidence="31" type="ORF">HNR75_002962</name>
</gene>
<keyword evidence="12" id="KW-0791">Threonine biosynthesis</keyword>
<proteinExistence type="inferred from homology"/>
<comment type="catalytic activity">
    <reaction evidence="26">
        <text>L-homoserine + NAD(+) = L-aspartate 4-semialdehyde + NADH + H(+)</text>
        <dbReference type="Rhea" id="RHEA:15757"/>
        <dbReference type="ChEBI" id="CHEBI:15378"/>
        <dbReference type="ChEBI" id="CHEBI:57476"/>
        <dbReference type="ChEBI" id="CHEBI:57540"/>
        <dbReference type="ChEBI" id="CHEBI:57945"/>
        <dbReference type="ChEBI" id="CHEBI:537519"/>
        <dbReference type="EC" id="1.1.1.3"/>
    </reaction>
    <physiologicalReaction direction="right-to-left" evidence="26">
        <dbReference type="Rhea" id="RHEA:15759"/>
    </physiologicalReaction>
</comment>
<keyword evidence="21" id="KW-0486">Methionine biosynthesis</keyword>
<sequence length="812" mass="89288">MSRTTTGHLPGRQVHKFGGSSLADPNCYRRVAGLIEQESDPRALIVVSAAGKTTNRLLQVLELSEAGDDAVVAALNGLRSYQLGLIEGVLEGPARQALSLQLMEDIETIARVLNHGYDRHGRNGILANGEVWSARLLAALLTERGNQTAWLDARRFLSAEDGALARVNEPLSREKLREVLAGTGEQRIVVTGFIAADSEGRTLLLGRNGSDYSATLLGALADAESATIWSDVAGVYSADPRCVKEAKLLERLSLTEANELARLGAPVLHSRTLQPLFRSQQKLVLRSSYAPAGGASHILRRKSQVKGARIVTSLDQIALIELRIQPGCDYAKAVAQLEEVLAAQQLSPLVSKSQPDRRILRLAYTLEMIADANQFLLQNQEQVSLKEVVRRDGFSLIGLVGTGVCDNAEQCHRFYRLLVDQPLEFIYTSPDGMSLVAVVREITLEPLLIALHHAMFLQTKRVGLVVLGKGNIGSQWLKLLAKEKHHVEQAHQLTLTLYGLFDSRGGILSEDGLDPLQVLDSFDPQPVIWAELLVQLEQHPFDELIILDLTASETVSSYYPEFAQIGAHLITANKLAGAAESAFFQRVRQSFTEHQVQWRYNATVGAGLPVQACIRMMLESGDRVHGISGIFSGTLSWLFQQYDGSLPFSELVDQAWQHGLTEPDPREDLSGHDVRRKLLILAREAGLELEPDHISLQSLVPAALAEISLEEFFERLSELDRTVEAAFEEARAHGKVLRYVARLDRDGSARVGLDMLSAEHPFANLRPCDNIFSIETDFYRTNPLILQGPGAGREVTAAAVQADLWKICAALR</sequence>
<dbReference type="NCBIfam" id="NF007003">
    <property type="entry name" value="PRK09466.1"/>
    <property type="match status" value="1"/>
</dbReference>
<dbReference type="GO" id="GO:0046872">
    <property type="term" value="F:metal ion binding"/>
    <property type="evidence" value="ECO:0007669"/>
    <property type="project" value="UniProtKB-KW"/>
</dbReference>
<evidence type="ECO:0000256" key="18">
    <source>
        <dbReference type="ARBA" id="ARBA00023002"/>
    </source>
</evidence>
<comment type="caution">
    <text evidence="31">The sequence shown here is derived from an EMBL/GenBank/DDBJ whole genome shotgun (WGS) entry which is preliminary data.</text>
</comment>
<comment type="cofactor">
    <cofactor evidence="1">
        <name>a metal cation</name>
        <dbReference type="ChEBI" id="CHEBI:25213"/>
    </cofactor>
</comment>
<comment type="subunit">
    <text evidence="9 27">Homotetramer.</text>
</comment>
<comment type="pathway">
    <text evidence="6 27">Amino-acid biosynthesis; L-threonine biosynthesis; L-threonine from L-aspartate: step 1/5.</text>
</comment>
<comment type="pathway">
    <text evidence="4 27">Amino-acid biosynthesis; L-threonine biosynthesis; L-threonine from L-aspartate: step 3/5.</text>
</comment>
<dbReference type="SUPFAM" id="SSF53633">
    <property type="entry name" value="Carbamate kinase-like"/>
    <property type="match status" value="1"/>
</dbReference>
<dbReference type="SUPFAM" id="SSF51735">
    <property type="entry name" value="NAD(P)-binding Rossmann-fold domains"/>
    <property type="match status" value="1"/>
</dbReference>
<evidence type="ECO:0000256" key="22">
    <source>
        <dbReference type="ARBA" id="ARBA00023268"/>
    </source>
</evidence>
<dbReference type="InterPro" id="IPR011147">
    <property type="entry name" value="Bifunc_Aspkin/hSer_DH"/>
</dbReference>
<evidence type="ECO:0000256" key="24">
    <source>
        <dbReference type="ARBA" id="ARBA00048561"/>
    </source>
</evidence>